<dbReference type="Proteomes" id="UP000601099">
    <property type="component" value="Unassembled WGS sequence"/>
</dbReference>
<protein>
    <submittedName>
        <fullName evidence="1">Histidine phosphatase family protein</fullName>
    </submittedName>
</protein>
<dbReference type="PANTHER" id="PTHR47623:SF1">
    <property type="entry name" value="OS09G0287300 PROTEIN"/>
    <property type="match status" value="1"/>
</dbReference>
<evidence type="ECO:0000313" key="2">
    <source>
        <dbReference type="Proteomes" id="UP000601099"/>
    </source>
</evidence>
<comment type="caution">
    <text evidence="1">The sequence shown here is derived from an EMBL/GenBank/DDBJ whole genome shotgun (WGS) entry which is preliminary data.</text>
</comment>
<dbReference type="Gene3D" id="3.40.50.1240">
    <property type="entry name" value="Phosphoglycerate mutase-like"/>
    <property type="match status" value="1"/>
</dbReference>
<accession>A0ABS0L748</accession>
<proteinExistence type="predicted"/>
<keyword evidence="2" id="KW-1185">Reference proteome</keyword>
<evidence type="ECO:0000313" key="1">
    <source>
        <dbReference type="EMBL" id="MBG8555224.1"/>
    </source>
</evidence>
<name>A0ABS0L748_9BACT</name>
<sequence length="165" mass="18710">MKTLYLMRHAKSSWSFEDLSDHDRPLNDRGRDDVPAMGRALAERQIQLDLLVSSTAVRALSTAALVAKELQYPHEQIKVEERIYRADPLELLAVVRELPDEADAVLLIGHNNTITDFANLLSPSAIPEMPTAAVVCLKFDIGRWQNLDRTNAEYYFFDAPKHHRG</sequence>
<dbReference type="InterPro" id="IPR013078">
    <property type="entry name" value="His_Pase_superF_clade-1"/>
</dbReference>
<dbReference type="RefSeq" id="WP_196956246.1">
    <property type="nucleotide sequence ID" value="NZ_JADWYK010000011.1"/>
</dbReference>
<organism evidence="1 2">
    <name type="scientific">Hymenobacter guriensis</name>
    <dbReference type="NCBI Taxonomy" id="2793065"/>
    <lineage>
        <taxon>Bacteria</taxon>
        <taxon>Pseudomonadati</taxon>
        <taxon>Bacteroidota</taxon>
        <taxon>Cytophagia</taxon>
        <taxon>Cytophagales</taxon>
        <taxon>Hymenobacteraceae</taxon>
        <taxon>Hymenobacter</taxon>
    </lineage>
</organism>
<reference evidence="1 2" key="1">
    <citation type="submission" date="2020-11" db="EMBL/GenBank/DDBJ databases">
        <title>Hymenobacter sp.</title>
        <authorList>
            <person name="Kim M.K."/>
        </authorList>
    </citation>
    <scope>NUCLEOTIDE SEQUENCE [LARGE SCALE GENOMIC DNA]</scope>
    <source>
        <strain evidence="1 2">BT594</strain>
    </source>
</reference>
<dbReference type="EMBL" id="JADWYK010000011">
    <property type="protein sequence ID" value="MBG8555224.1"/>
    <property type="molecule type" value="Genomic_DNA"/>
</dbReference>
<dbReference type="PANTHER" id="PTHR47623">
    <property type="entry name" value="OS09G0287300 PROTEIN"/>
    <property type="match status" value="1"/>
</dbReference>
<dbReference type="SMART" id="SM00855">
    <property type="entry name" value="PGAM"/>
    <property type="match status" value="1"/>
</dbReference>
<dbReference type="InterPro" id="IPR029033">
    <property type="entry name" value="His_PPase_superfam"/>
</dbReference>
<dbReference type="CDD" id="cd07067">
    <property type="entry name" value="HP_PGM_like"/>
    <property type="match status" value="1"/>
</dbReference>
<gene>
    <name evidence="1" type="ORF">I5L79_16860</name>
</gene>
<dbReference type="SUPFAM" id="SSF53254">
    <property type="entry name" value="Phosphoglycerate mutase-like"/>
    <property type="match status" value="1"/>
</dbReference>
<dbReference type="Pfam" id="PF00300">
    <property type="entry name" value="His_Phos_1"/>
    <property type="match status" value="1"/>
</dbReference>